<reference evidence="2" key="2">
    <citation type="journal article" date="2016" name="Int. J. Syst. Evol. Microbiol.">
        <title>Complete genome sequence and cell structure of Limnochorda pilosa, a Gram-negative spore-former within the phylum Firmicutes.</title>
        <authorList>
            <person name="Watanabe M."/>
            <person name="Kojima H."/>
            <person name="Fukui M."/>
        </authorList>
    </citation>
    <scope>NUCLEOTIDE SEQUENCE [LARGE SCALE GENOMIC DNA]</scope>
    <source>
        <strain evidence="2">HC45</strain>
    </source>
</reference>
<dbReference type="KEGG" id="lpil:LIP_3443"/>
<dbReference type="STRING" id="1555112.LIP_3443"/>
<keyword evidence="2" id="KW-1185">Reference proteome</keyword>
<organism evidence="1 2">
    <name type="scientific">Limnochorda pilosa</name>
    <dbReference type="NCBI Taxonomy" id="1555112"/>
    <lineage>
        <taxon>Bacteria</taxon>
        <taxon>Bacillati</taxon>
        <taxon>Bacillota</taxon>
        <taxon>Limnochordia</taxon>
        <taxon>Limnochordales</taxon>
        <taxon>Limnochordaceae</taxon>
        <taxon>Limnochorda</taxon>
    </lineage>
</organism>
<evidence type="ECO:0000313" key="2">
    <source>
        <dbReference type="Proteomes" id="UP000065807"/>
    </source>
</evidence>
<protein>
    <submittedName>
        <fullName evidence="1">Uncharacterized protein</fullName>
    </submittedName>
</protein>
<dbReference type="RefSeq" id="WP_269433358.1">
    <property type="nucleotide sequence ID" value="NZ_AP014924.1"/>
</dbReference>
<proteinExistence type="predicted"/>
<name>A0A0K2SQ59_LIMPI</name>
<dbReference type="Proteomes" id="UP000065807">
    <property type="component" value="Chromosome"/>
</dbReference>
<evidence type="ECO:0000313" key="1">
    <source>
        <dbReference type="EMBL" id="BAS29255.1"/>
    </source>
</evidence>
<dbReference type="EMBL" id="AP014924">
    <property type="protein sequence ID" value="BAS29255.1"/>
    <property type="molecule type" value="Genomic_DNA"/>
</dbReference>
<dbReference type="AlphaFoldDB" id="A0A0K2SQ59"/>
<reference evidence="2" key="1">
    <citation type="submission" date="2015-07" db="EMBL/GenBank/DDBJ databases">
        <title>Complete genome sequence and phylogenetic analysis of Limnochorda pilosa.</title>
        <authorList>
            <person name="Watanabe M."/>
            <person name="Kojima H."/>
            <person name="Fukui M."/>
        </authorList>
    </citation>
    <scope>NUCLEOTIDE SEQUENCE [LARGE SCALE GENOMIC DNA]</scope>
    <source>
        <strain evidence="2">HC45</strain>
    </source>
</reference>
<sequence>MQGRAPGQQGEVDPMPEMRRLIACMLRFDPELDALLGPNGLGFG</sequence>
<accession>A0A0K2SQ59</accession>
<gene>
    <name evidence="1" type="ORF">LIP_3443</name>
</gene>